<feature type="region of interest" description="Disordered" evidence="1">
    <location>
        <begin position="46"/>
        <end position="68"/>
    </location>
</feature>
<dbReference type="Proteomes" id="UP000886595">
    <property type="component" value="Unassembled WGS sequence"/>
</dbReference>
<reference evidence="2 3" key="1">
    <citation type="submission" date="2020-02" db="EMBL/GenBank/DDBJ databases">
        <authorList>
            <person name="Ma Q."/>
            <person name="Huang Y."/>
            <person name="Song X."/>
            <person name="Pei D."/>
        </authorList>
    </citation>
    <scope>NUCLEOTIDE SEQUENCE [LARGE SCALE GENOMIC DNA]</scope>
    <source>
        <strain evidence="2">Sxm20200214</strain>
        <tissue evidence="2">Leaf</tissue>
    </source>
</reference>
<proteinExistence type="predicted"/>
<protein>
    <submittedName>
        <fullName evidence="2">Uncharacterized protein</fullName>
    </submittedName>
</protein>
<accession>A0A8X7RJI5</accession>
<keyword evidence="3" id="KW-1185">Reference proteome</keyword>
<sequence>MSSETRSNKEQSPEPPFLILPSLPEDIILDILARVRSCYGATIQYSPLSPSTSDHLLPPVSYTQDNHC</sequence>
<evidence type="ECO:0000313" key="2">
    <source>
        <dbReference type="EMBL" id="KAG2289385.1"/>
    </source>
</evidence>
<name>A0A8X7RJI5_BRACI</name>
<evidence type="ECO:0000256" key="1">
    <source>
        <dbReference type="SAM" id="MobiDB-lite"/>
    </source>
</evidence>
<evidence type="ECO:0000313" key="3">
    <source>
        <dbReference type="Proteomes" id="UP000886595"/>
    </source>
</evidence>
<organism evidence="2 3">
    <name type="scientific">Brassica carinata</name>
    <name type="common">Ethiopian mustard</name>
    <name type="synonym">Abyssinian cabbage</name>
    <dbReference type="NCBI Taxonomy" id="52824"/>
    <lineage>
        <taxon>Eukaryota</taxon>
        <taxon>Viridiplantae</taxon>
        <taxon>Streptophyta</taxon>
        <taxon>Embryophyta</taxon>
        <taxon>Tracheophyta</taxon>
        <taxon>Spermatophyta</taxon>
        <taxon>Magnoliopsida</taxon>
        <taxon>eudicotyledons</taxon>
        <taxon>Gunneridae</taxon>
        <taxon>Pentapetalae</taxon>
        <taxon>rosids</taxon>
        <taxon>malvids</taxon>
        <taxon>Brassicales</taxon>
        <taxon>Brassicaceae</taxon>
        <taxon>Brassiceae</taxon>
        <taxon>Brassica</taxon>
    </lineage>
</organism>
<gene>
    <name evidence="2" type="ORF">Bca52824_048989</name>
</gene>
<comment type="caution">
    <text evidence="2">The sequence shown here is derived from an EMBL/GenBank/DDBJ whole genome shotgun (WGS) entry which is preliminary data.</text>
</comment>
<dbReference type="EMBL" id="JAAMPC010000010">
    <property type="protein sequence ID" value="KAG2289385.1"/>
    <property type="molecule type" value="Genomic_DNA"/>
</dbReference>
<dbReference type="AlphaFoldDB" id="A0A8X7RJI5"/>